<feature type="region of interest" description="Disordered" evidence="1">
    <location>
        <begin position="357"/>
        <end position="376"/>
    </location>
</feature>
<feature type="region of interest" description="Disordered" evidence="1">
    <location>
        <begin position="54"/>
        <end position="131"/>
    </location>
</feature>
<dbReference type="Pfam" id="PF07530">
    <property type="entry name" value="PRE_C2HC"/>
    <property type="match status" value="1"/>
</dbReference>
<evidence type="ECO:0000256" key="1">
    <source>
        <dbReference type="SAM" id="MobiDB-lite"/>
    </source>
</evidence>
<evidence type="ECO:0000313" key="3">
    <source>
        <dbReference type="EMBL" id="PCG69636.1"/>
    </source>
</evidence>
<dbReference type="AlphaFoldDB" id="A0A2A4JD01"/>
<gene>
    <name evidence="3" type="ORF">B5V51_3885</name>
</gene>
<feature type="compositionally biased region" description="Basic and acidic residues" evidence="1">
    <location>
        <begin position="114"/>
        <end position="123"/>
    </location>
</feature>
<accession>A0A2A4JD01</accession>
<sequence>MASCSSIKIKTETEHLLYKFYTEEKSEREKLQSLVNDLKGQIEELQLQLKTIQEQKLADPDKQNVNTEKPMPTEYVTDEEELVKETEWVRQKSRKKRKLNSSPLSSPPQQGPESSEKPKENVKVKRQPTPPPIVVESIKNYQEFYDLLSTNLMKDSFIMKMMNGEKVKINSYSDDSYRSITKLLLQNNCLWYSYENKQDRPIRVMAKNLHFSCLPNRIVEDLTNQGYKIEEAVNKLSWRSKEPLSMFMLSFKKDEDIKKIYEIKSILGCKVEIQPLKTSKLIPQCKRCQAYGHTQKYCSKEPRCVKCTGKHLTRDCNKPVEAKPKCVHCGEPHPANYRGCIVAKELQNMKNKNIRKNVPVPNSQGQANKNKSPSVTKLASKNVSYAQMTKGAQPQPQSLTKPVNQNMDEKINTIINLLTTFDERLKKLEGSTKAVTKPKNCSNG</sequence>
<reference evidence="3" key="1">
    <citation type="submission" date="2017-09" db="EMBL/GenBank/DDBJ databases">
        <title>Contemporary evolution of a Lepidopteran species, Heliothis virescens, in response to modern agricultural practices.</title>
        <authorList>
            <person name="Fritz M.L."/>
            <person name="Deyonke A.M."/>
            <person name="Papanicolaou A."/>
            <person name="Micinski S."/>
            <person name="Westbrook J."/>
            <person name="Gould F."/>
        </authorList>
    </citation>
    <scope>NUCLEOTIDE SEQUENCE [LARGE SCALE GENOMIC DNA]</scope>
    <source>
        <strain evidence="3">HvINT-</strain>
        <tissue evidence="3">Whole body</tissue>
    </source>
</reference>
<dbReference type="SMART" id="SM00596">
    <property type="entry name" value="PRE_C2HC"/>
    <property type="match status" value="1"/>
</dbReference>
<feature type="domain" description="Pre-C2HC" evidence="2">
    <location>
        <begin position="215"/>
        <end position="283"/>
    </location>
</feature>
<organism evidence="3">
    <name type="scientific">Heliothis virescens</name>
    <name type="common">Tobacco budworm moth</name>
    <dbReference type="NCBI Taxonomy" id="7102"/>
    <lineage>
        <taxon>Eukaryota</taxon>
        <taxon>Metazoa</taxon>
        <taxon>Ecdysozoa</taxon>
        <taxon>Arthropoda</taxon>
        <taxon>Hexapoda</taxon>
        <taxon>Insecta</taxon>
        <taxon>Pterygota</taxon>
        <taxon>Neoptera</taxon>
        <taxon>Endopterygota</taxon>
        <taxon>Lepidoptera</taxon>
        <taxon>Glossata</taxon>
        <taxon>Ditrysia</taxon>
        <taxon>Noctuoidea</taxon>
        <taxon>Noctuidae</taxon>
        <taxon>Heliothinae</taxon>
        <taxon>Heliothis</taxon>
    </lineage>
</organism>
<dbReference type="EMBL" id="NWSH01001929">
    <property type="protein sequence ID" value="PCG69636.1"/>
    <property type="molecule type" value="Genomic_DNA"/>
</dbReference>
<proteinExistence type="predicted"/>
<protein>
    <recommendedName>
        <fullName evidence="2">Pre-C2HC domain-containing protein</fullName>
    </recommendedName>
</protein>
<comment type="caution">
    <text evidence="3">The sequence shown here is derived from an EMBL/GenBank/DDBJ whole genome shotgun (WGS) entry which is preliminary data.</text>
</comment>
<dbReference type="InterPro" id="IPR006579">
    <property type="entry name" value="Pre_C2HC_dom"/>
</dbReference>
<feature type="compositionally biased region" description="Polar residues" evidence="1">
    <location>
        <begin position="360"/>
        <end position="376"/>
    </location>
</feature>
<name>A0A2A4JD01_HELVI</name>
<evidence type="ECO:0000259" key="2">
    <source>
        <dbReference type="SMART" id="SM00596"/>
    </source>
</evidence>